<keyword evidence="7 9" id="KW-0694">RNA-binding</keyword>
<evidence type="ECO:0000313" key="12">
    <source>
        <dbReference type="EMBL" id="ORY54780.1"/>
    </source>
</evidence>
<dbReference type="GO" id="GO:0005643">
    <property type="term" value="C:nuclear pore"/>
    <property type="evidence" value="ECO:0007669"/>
    <property type="project" value="TreeGrafter"/>
</dbReference>
<keyword evidence="8 9" id="KW-0539">Nucleus</keyword>
<dbReference type="EMBL" id="MCOG01000082">
    <property type="protein sequence ID" value="ORY54780.1"/>
    <property type="molecule type" value="Genomic_DNA"/>
</dbReference>
<evidence type="ECO:0000256" key="5">
    <source>
        <dbReference type="ARBA" id="ARBA00022490"/>
    </source>
</evidence>
<evidence type="ECO:0000256" key="8">
    <source>
        <dbReference type="ARBA" id="ARBA00023242"/>
    </source>
</evidence>
<evidence type="ECO:0000256" key="7">
    <source>
        <dbReference type="ARBA" id="ARBA00022884"/>
    </source>
</evidence>
<keyword evidence="5 9" id="KW-0963">Cytoplasm</keyword>
<feature type="domain" description="Exportin-1/Importin-beta-like" evidence="10">
    <location>
        <begin position="100"/>
        <end position="254"/>
    </location>
</feature>
<dbReference type="GO" id="GO:0071528">
    <property type="term" value="P:tRNA re-export from nucleus"/>
    <property type="evidence" value="ECO:0007669"/>
    <property type="project" value="UniProtKB-UniRule"/>
</dbReference>
<dbReference type="AlphaFoldDB" id="A0A1Y2D689"/>
<dbReference type="GO" id="GO:0016363">
    <property type="term" value="C:nuclear matrix"/>
    <property type="evidence" value="ECO:0007669"/>
    <property type="project" value="TreeGrafter"/>
</dbReference>
<keyword evidence="6 9" id="KW-0820">tRNA-binding</keyword>
<dbReference type="Pfam" id="PF19282">
    <property type="entry name" value="Exportin-T"/>
    <property type="match status" value="1"/>
</dbReference>
<dbReference type="GO" id="GO:0031267">
    <property type="term" value="F:small GTPase binding"/>
    <property type="evidence" value="ECO:0007669"/>
    <property type="project" value="InterPro"/>
</dbReference>
<dbReference type="Gene3D" id="1.25.10.10">
    <property type="entry name" value="Leucine-rich Repeat Variant"/>
    <property type="match status" value="1"/>
</dbReference>
<reference evidence="12 13" key="1">
    <citation type="submission" date="2016-08" db="EMBL/GenBank/DDBJ databases">
        <title>A Parts List for Fungal Cellulosomes Revealed by Comparative Genomics.</title>
        <authorList>
            <consortium name="DOE Joint Genome Institute"/>
            <person name="Haitjema C.H."/>
            <person name="Gilmore S.P."/>
            <person name="Henske J.K."/>
            <person name="Solomon K.V."/>
            <person name="De Groot R."/>
            <person name="Kuo A."/>
            <person name="Mondo S.J."/>
            <person name="Salamov A.A."/>
            <person name="Labutti K."/>
            <person name="Zhao Z."/>
            <person name="Chiniquy J."/>
            <person name="Barry K."/>
            <person name="Brewer H.M."/>
            <person name="Purvine S.O."/>
            <person name="Wright A.T."/>
            <person name="Boxma B."/>
            <person name="Van Alen T."/>
            <person name="Hackstein J.H."/>
            <person name="Baker S.E."/>
            <person name="Grigoriev I.V."/>
            <person name="O'Malley M.A."/>
        </authorList>
    </citation>
    <scope>NUCLEOTIDE SEQUENCE [LARGE SCALE GENOMIC DNA]</scope>
    <source>
        <strain evidence="12 13">G1</strain>
    </source>
</reference>
<feature type="domain" description="Exportin-T C-terminal" evidence="11">
    <location>
        <begin position="317"/>
        <end position="978"/>
    </location>
</feature>
<dbReference type="Proteomes" id="UP000193920">
    <property type="component" value="Unassembled WGS sequence"/>
</dbReference>
<evidence type="ECO:0000256" key="6">
    <source>
        <dbReference type="ARBA" id="ARBA00022555"/>
    </source>
</evidence>
<evidence type="ECO:0000256" key="9">
    <source>
        <dbReference type="RuleBase" id="RU366037"/>
    </source>
</evidence>
<dbReference type="OrthoDB" id="26399at2759"/>
<name>A0A1Y2D689_9FUNG</name>
<gene>
    <name evidence="12" type="ORF">LY90DRAFT_412006</name>
</gene>
<dbReference type="InterPro" id="IPR045546">
    <property type="entry name" value="Exportin-T_C"/>
</dbReference>
<evidence type="ECO:0000256" key="1">
    <source>
        <dbReference type="ARBA" id="ARBA00004496"/>
    </source>
</evidence>
<organism evidence="12 13">
    <name type="scientific">Neocallimastix californiae</name>
    <dbReference type="NCBI Taxonomy" id="1754190"/>
    <lineage>
        <taxon>Eukaryota</taxon>
        <taxon>Fungi</taxon>
        <taxon>Fungi incertae sedis</taxon>
        <taxon>Chytridiomycota</taxon>
        <taxon>Chytridiomycota incertae sedis</taxon>
        <taxon>Neocallimastigomycetes</taxon>
        <taxon>Neocallimastigales</taxon>
        <taxon>Neocallimastigaceae</taxon>
        <taxon>Neocallimastix</taxon>
    </lineage>
</organism>
<dbReference type="InterPro" id="IPR016024">
    <property type="entry name" value="ARM-type_fold"/>
</dbReference>
<dbReference type="SUPFAM" id="SSF48371">
    <property type="entry name" value="ARM repeat"/>
    <property type="match status" value="1"/>
</dbReference>
<proteinExistence type="inferred from homology"/>
<dbReference type="GO" id="GO:0000049">
    <property type="term" value="F:tRNA binding"/>
    <property type="evidence" value="ECO:0007669"/>
    <property type="project" value="UniProtKB-UniRule"/>
</dbReference>
<evidence type="ECO:0000259" key="11">
    <source>
        <dbReference type="Pfam" id="PF19282"/>
    </source>
</evidence>
<protein>
    <recommendedName>
        <fullName evidence="3 9">Exportin-T</fullName>
    </recommendedName>
    <alternativeName>
        <fullName evidence="9">Exportin(tRNA)</fullName>
    </alternativeName>
    <alternativeName>
        <fullName evidence="9">tRNA exportin</fullName>
    </alternativeName>
</protein>
<dbReference type="InterPro" id="IPR040017">
    <property type="entry name" value="XPOT"/>
</dbReference>
<sequence>MENLEAAVQCALSSSTNAEMKAQATQYCEQIKSSNDGWQLCLNLFIKTPPSTPEVRYFALQVVEETVRNRTSILDKTQQDLIKQTLWEWVKTSLDTNEKPFIKNKLAQAIVQIFKIQYPENWPTFFDDLISLVDQSMNTPRSDIIVDFFLRICSTIDEEVVSLLINRTDNELQKNTFIKDTMREGAVMKLVEYWFKILMASCQTNPTIANKCLNIIGQYVMWIDIKLIVTDTFMTALYQFMNVEDLRMAATECLCSIISKGMRPLEKLQLIQLLNIPTLLGQLKFDNIDFEEQIAKLVNLLGVELTSICDDVKDVPEAKAMTYSYIQTLFPYMLKLLANEYDDTSSALFPFVTSYTNLLKQQKKINFADVPNFQQDILELLKVIISKMKYDEDIEFSFGEDEDEALFIEMRKSLKVFYDALFAIDESVSTQTVFSVISSTFDRINIEKVDGSNVSLNSSINASWSEAELALYLIYIFGESKRSTLNYEPGGIFYQMIEKMFQSNVIYYPHNSIPIMYFEIITRYTNFFDIHTQFIPNVLEAFVCSRGLHNSEIIIKTRLNYLFARFVKAMKPKLAPYVQTVLTNIQTLLIIQPTPITLNNLNSHPYNDFYLFEAVGTLISLETIPMEQQSEYLGTIIQPMLNTIDEIISKSLYQMDTPKNMQFTHQLNLIIRTIGSIGHSFPHINLLQSNITPPWIVIYNKTLESMVVVLERLSDQSSIRESVRYTLQRLIPCMGNEIVKFIIPMMNGGLLTKSSKNELSSLLTSFYDLLIHKFKNNALPIMNELLYPIVEKVFIFLNQPANGTDEIISMFELRRAYMNFLGTIFTSSLQNILISENNNRHLPMIMESVVHCARDSADVQSQKAALSVLAKMVNVWGGITEETSIPGFADFIYQQIVTIIFEIVMKDDFNFQAAETLLILNEISNLHLTILQKQGVKYAEYLLSYFFPSINCPSQAARDFVDAMQNSDKKTFSKYLKVKKKNLNKKLKLVF</sequence>
<evidence type="ECO:0000256" key="3">
    <source>
        <dbReference type="ARBA" id="ARBA00018928"/>
    </source>
</evidence>
<evidence type="ECO:0000313" key="13">
    <source>
        <dbReference type="Proteomes" id="UP000193920"/>
    </source>
</evidence>
<dbReference type="Pfam" id="PF08389">
    <property type="entry name" value="Xpo1"/>
    <property type="match status" value="1"/>
</dbReference>
<comment type="function">
    <text evidence="9">tRNA nucleus export receptor which facilitates tRNA translocation across the nuclear pore complex.</text>
</comment>
<comment type="caution">
    <text evidence="12">The sequence shown here is derived from an EMBL/GenBank/DDBJ whole genome shotgun (WGS) entry which is preliminary data.</text>
</comment>
<keyword evidence="13" id="KW-1185">Reference proteome</keyword>
<evidence type="ECO:0000259" key="10">
    <source>
        <dbReference type="Pfam" id="PF08389"/>
    </source>
</evidence>
<dbReference type="InterPro" id="IPR013598">
    <property type="entry name" value="Exportin-1/Importin-b-like"/>
</dbReference>
<dbReference type="PANTHER" id="PTHR15952">
    <property type="entry name" value="EXPORTIN-T/LOS1"/>
    <property type="match status" value="1"/>
</dbReference>
<comment type="similarity">
    <text evidence="2 9">Belongs to the exportin family.</text>
</comment>
<evidence type="ECO:0000256" key="4">
    <source>
        <dbReference type="ARBA" id="ARBA00022448"/>
    </source>
</evidence>
<dbReference type="STRING" id="1754190.A0A1Y2D689"/>
<accession>A0A1Y2D689</accession>
<dbReference type="PANTHER" id="PTHR15952:SF11">
    <property type="entry name" value="EXPORTIN-T"/>
    <property type="match status" value="1"/>
</dbReference>
<keyword evidence="4 9" id="KW-0813">Transport</keyword>
<evidence type="ECO:0000256" key="2">
    <source>
        <dbReference type="ARBA" id="ARBA00009466"/>
    </source>
</evidence>
<comment type="subcellular location">
    <subcellularLocation>
        <location evidence="1 9">Cytoplasm</location>
    </subcellularLocation>
    <subcellularLocation>
        <location evidence="9">Nucleus</location>
    </subcellularLocation>
    <text evidence="9">Shuttles between the nucleus and the cytoplasm.</text>
</comment>
<dbReference type="GO" id="GO:0005737">
    <property type="term" value="C:cytoplasm"/>
    <property type="evidence" value="ECO:0007669"/>
    <property type="project" value="UniProtKB-SubCell"/>
</dbReference>
<dbReference type="InterPro" id="IPR011989">
    <property type="entry name" value="ARM-like"/>
</dbReference>